<keyword evidence="2" id="KW-1185">Reference proteome</keyword>
<evidence type="ECO:0000313" key="2">
    <source>
        <dbReference type="Proteomes" id="UP000255165"/>
    </source>
</evidence>
<gene>
    <name evidence="1" type="ORF">DN412_38705</name>
</gene>
<organism evidence="1 2">
    <name type="scientific">Cupriavidus lacunae</name>
    <dbReference type="NCBI Taxonomy" id="2666307"/>
    <lineage>
        <taxon>Bacteria</taxon>
        <taxon>Pseudomonadati</taxon>
        <taxon>Pseudomonadota</taxon>
        <taxon>Betaproteobacteria</taxon>
        <taxon>Burkholderiales</taxon>
        <taxon>Burkholderiaceae</taxon>
        <taxon>Cupriavidus</taxon>
    </lineage>
</organism>
<evidence type="ECO:0000313" key="1">
    <source>
        <dbReference type="EMBL" id="RDK05125.1"/>
    </source>
</evidence>
<dbReference type="RefSeq" id="WP_133303153.1">
    <property type="nucleotide sequence ID" value="NZ_QKWJ01000113.1"/>
</dbReference>
<reference evidence="2" key="1">
    <citation type="submission" date="2018-06" db="EMBL/GenBank/DDBJ databases">
        <authorList>
            <person name="Feng T."/>
            <person name="Jeon C.O."/>
        </authorList>
    </citation>
    <scope>NUCLEOTIDE SEQUENCE [LARGE SCALE GENOMIC DNA]</scope>
    <source>
        <strain evidence="2">S23</strain>
    </source>
</reference>
<sequence length="129" mass="13490">MATPAAGKVESGDRRAQTVQLLSRTSDRAACRHDGPECSEPAIRIAHAVDPFLAAPRTSDQGEQRVPVHPRQAAVRIALLVTVVPVARWQAGLGIRIWVGMVVVIGGAESLALSATLPSALSLASPSPE</sequence>
<proteinExistence type="predicted"/>
<protein>
    <submittedName>
        <fullName evidence="1">Uncharacterized protein</fullName>
    </submittedName>
</protein>
<name>A0A370NHR8_9BURK</name>
<dbReference type="EMBL" id="QKWJ01000113">
    <property type="protein sequence ID" value="RDK05125.1"/>
    <property type="molecule type" value="Genomic_DNA"/>
</dbReference>
<dbReference type="AlphaFoldDB" id="A0A370NHR8"/>
<accession>A0A370NHR8</accession>
<comment type="caution">
    <text evidence="1">The sequence shown here is derived from an EMBL/GenBank/DDBJ whole genome shotgun (WGS) entry which is preliminary data.</text>
</comment>
<dbReference type="Proteomes" id="UP000255165">
    <property type="component" value="Unassembled WGS sequence"/>
</dbReference>